<keyword evidence="1" id="KW-0472">Membrane</keyword>
<keyword evidence="1" id="KW-1133">Transmembrane helix</keyword>
<dbReference type="EMBL" id="JAEMWZ010000097">
    <property type="protein sequence ID" value="KAG7136808.1"/>
    <property type="molecule type" value="Genomic_DNA"/>
</dbReference>
<name>A0A8I2ZU04_VERLO</name>
<keyword evidence="1" id="KW-0812">Transmembrane</keyword>
<evidence type="ECO:0000256" key="1">
    <source>
        <dbReference type="SAM" id="Phobius"/>
    </source>
</evidence>
<dbReference type="Proteomes" id="UP000689129">
    <property type="component" value="Unassembled WGS sequence"/>
</dbReference>
<protein>
    <submittedName>
        <fullName evidence="2">Uncharacterized protein</fullName>
    </submittedName>
</protein>
<sequence length="85" mass="9421">MPLANLSLVKKQFTATKMLFNILFWGVHWGIFAFGWYKQAAEPRLAPLNTLKYSTGGVCHGVFHPAAHGFPLYQLLQCRAGPASS</sequence>
<comment type="caution">
    <text evidence="2">The sequence shown here is derived from an EMBL/GenBank/DDBJ whole genome shotgun (WGS) entry which is preliminary data.</text>
</comment>
<dbReference type="AlphaFoldDB" id="A0A8I2ZU04"/>
<evidence type="ECO:0000313" key="2">
    <source>
        <dbReference type="EMBL" id="KAG7136808.1"/>
    </source>
</evidence>
<evidence type="ECO:0000313" key="3">
    <source>
        <dbReference type="Proteomes" id="UP000689129"/>
    </source>
</evidence>
<organism evidence="2 3">
    <name type="scientific">Verticillium longisporum</name>
    <name type="common">Verticillium dahliae var. longisporum</name>
    <dbReference type="NCBI Taxonomy" id="100787"/>
    <lineage>
        <taxon>Eukaryota</taxon>
        <taxon>Fungi</taxon>
        <taxon>Dikarya</taxon>
        <taxon>Ascomycota</taxon>
        <taxon>Pezizomycotina</taxon>
        <taxon>Sordariomycetes</taxon>
        <taxon>Hypocreomycetidae</taxon>
        <taxon>Glomerellales</taxon>
        <taxon>Plectosphaerellaceae</taxon>
        <taxon>Verticillium</taxon>
    </lineage>
</organism>
<dbReference type="OrthoDB" id="10540378at2759"/>
<gene>
    <name evidence="2" type="ORF">HYQ45_005744</name>
</gene>
<reference evidence="2" key="1">
    <citation type="journal article" date="2021" name="Mol. Plant Pathol.">
        <title>A 20-kb lineage-specific genomic region tames virulence in pathogenic amphidiploid Verticillium longisporum.</title>
        <authorList>
            <person name="Harting R."/>
            <person name="Starke J."/>
            <person name="Kusch H."/>
            <person name="Poggeler S."/>
            <person name="Maurus I."/>
            <person name="Schluter R."/>
            <person name="Landesfeind M."/>
            <person name="Bulla I."/>
            <person name="Nowrousian M."/>
            <person name="de Jonge R."/>
            <person name="Stahlhut G."/>
            <person name="Hoff K.J."/>
            <person name="Asshauer K.P."/>
            <person name="Thurmer A."/>
            <person name="Stanke M."/>
            <person name="Daniel R."/>
            <person name="Morgenstern B."/>
            <person name="Thomma B.P.H.J."/>
            <person name="Kronstad J.W."/>
            <person name="Braus-Stromeyer S.A."/>
            <person name="Braus G.H."/>
        </authorList>
    </citation>
    <scope>NUCLEOTIDE SEQUENCE</scope>
    <source>
        <strain evidence="2">Vl32</strain>
    </source>
</reference>
<accession>A0A8I2ZU04</accession>
<feature type="transmembrane region" description="Helical" evidence="1">
    <location>
        <begin position="18"/>
        <end position="37"/>
    </location>
</feature>
<proteinExistence type="predicted"/>